<dbReference type="HOGENOM" id="CLU_026305_2_0_1"/>
<evidence type="ECO:0000259" key="2">
    <source>
        <dbReference type="Pfam" id="PF24476"/>
    </source>
</evidence>
<feature type="domain" description="DUF7580" evidence="2">
    <location>
        <begin position="206"/>
        <end position="555"/>
    </location>
</feature>
<dbReference type="PANTHER" id="PTHR35186:SF4">
    <property type="entry name" value="PRION-INHIBITION AND PROPAGATION HELO DOMAIN-CONTAINING PROTEIN"/>
    <property type="match status" value="1"/>
</dbReference>
<protein>
    <recommendedName>
        <fullName evidence="2">DUF7580 domain-containing protein</fullName>
    </recommendedName>
</protein>
<organism evidence="3 4">
    <name type="scientific">Dactylellina haptotyla (strain CBS 200.50)</name>
    <name type="common">Nematode-trapping fungus</name>
    <name type="synonym">Monacrosporium haptotylum</name>
    <dbReference type="NCBI Taxonomy" id="1284197"/>
    <lineage>
        <taxon>Eukaryota</taxon>
        <taxon>Fungi</taxon>
        <taxon>Dikarya</taxon>
        <taxon>Ascomycota</taxon>
        <taxon>Pezizomycotina</taxon>
        <taxon>Orbiliomycetes</taxon>
        <taxon>Orbiliales</taxon>
        <taxon>Orbiliaceae</taxon>
        <taxon>Dactylellina</taxon>
    </lineage>
</organism>
<dbReference type="Pfam" id="PF24476">
    <property type="entry name" value="DUF7580"/>
    <property type="match status" value="1"/>
</dbReference>
<name>S8BHW5_DACHA</name>
<dbReference type="Proteomes" id="UP000015100">
    <property type="component" value="Unassembled WGS sequence"/>
</dbReference>
<dbReference type="AlphaFoldDB" id="S8BHW5"/>
<evidence type="ECO:0000313" key="3">
    <source>
        <dbReference type="EMBL" id="EPS38838.1"/>
    </source>
</evidence>
<dbReference type="PANTHER" id="PTHR35186">
    <property type="entry name" value="ANK_REP_REGION DOMAIN-CONTAINING PROTEIN"/>
    <property type="match status" value="1"/>
</dbReference>
<dbReference type="InterPro" id="IPR056002">
    <property type="entry name" value="DUF7580"/>
</dbReference>
<evidence type="ECO:0000256" key="1">
    <source>
        <dbReference type="SAM" id="SignalP"/>
    </source>
</evidence>
<sequence>MEVVGVVLGALPILCGAVKGYKETIQIGKRFFGKRKYVERLASSLYGNRGTLIEVVRHLLISSGCDCVSDFEEDPLEYLDDEDVKKRLSEYLGSEAEEVLMKKLADSVKVIQKIAKNIAGLVPDLDGPTDDLPKIIEINRDQKSKQLDLVPRVKVMFGASDIKSATQELEGAMNSLCDYINLVCKNRRMVDEKPSRNSNKLAQGIRRVQTLANNLHLAIGRSWRPGCHPKHGAKLFLDDRLDAVAHNRRNSAASQIAFGLVFESERHGKPAWHETTIKVIETADNQGDSKIISATPGSCRVTLLVPQPLSPQSAITIINDLCGAIEISKCNNQPVSFYLSVTQQVASIGSMPADQHIIPRYFQGDETPLRNLLSSDPTSPHRDCQIPLDLRMLLALRVASNLLQLYQTRWLQKAWSKDEIFFPMAAAKKQPDFSRPFVSVPFEDCGQCQHTQDDVELRTAIMELGILLLEIWHGKTFETQYPHNPTMLRQDQHRRVLAYSWMQDNSYPPPIRYLDAIAYCIFGINHGEARHWEAGDPKLWRALCQNIISPLSKNCECWGYS</sequence>
<proteinExistence type="predicted"/>
<keyword evidence="4" id="KW-1185">Reference proteome</keyword>
<keyword evidence="1" id="KW-0732">Signal</keyword>
<reference evidence="4" key="2">
    <citation type="submission" date="2013-04" db="EMBL/GenBank/DDBJ databases">
        <title>Genomic mechanisms accounting for the adaptation to parasitism in nematode-trapping fungi.</title>
        <authorList>
            <person name="Ahren D.G."/>
        </authorList>
    </citation>
    <scope>NUCLEOTIDE SEQUENCE [LARGE SCALE GENOMIC DNA]</scope>
    <source>
        <strain evidence="4">CBS 200.50</strain>
    </source>
</reference>
<reference evidence="3 4" key="1">
    <citation type="journal article" date="2013" name="PLoS Genet.">
        <title>Genomic mechanisms accounting for the adaptation to parasitism in nematode-trapping fungi.</title>
        <authorList>
            <person name="Meerupati T."/>
            <person name="Andersson K.M."/>
            <person name="Friman E."/>
            <person name="Kumar D."/>
            <person name="Tunlid A."/>
            <person name="Ahren D."/>
        </authorList>
    </citation>
    <scope>NUCLEOTIDE SEQUENCE [LARGE SCALE GENOMIC DNA]</scope>
    <source>
        <strain evidence="3 4">CBS 200.50</strain>
    </source>
</reference>
<evidence type="ECO:0000313" key="4">
    <source>
        <dbReference type="Proteomes" id="UP000015100"/>
    </source>
</evidence>
<gene>
    <name evidence="3" type="ORF">H072_7429</name>
</gene>
<dbReference type="EMBL" id="AQGS01000526">
    <property type="protein sequence ID" value="EPS38838.1"/>
    <property type="molecule type" value="Genomic_DNA"/>
</dbReference>
<dbReference type="STRING" id="1284197.S8BHW5"/>
<dbReference type="OMA" id="QFSQTRW"/>
<comment type="caution">
    <text evidence="3">The sequence shown here is derived from an EMBL/GenBank/DDBJ whole genome shotgun (WGS) entry which is preliminary data.</text>
</comment>
<feature type="chain" id="PRO_5004548507" description="DUF7580 domain-containing protein" evidence="1">
    <location>
        <begin position="18"/>
        <end position="561"/>
    </location>
</feature>
<feature type="signal peptide" evidence="1">
    <location>
        <begin position="1"/>
        <end position="17"/>
    </location>
</feature>
<dbReference type="eggNOG" id="ENOG502S0SK">
    <property type="taxonomic scope" value="Eukaryota"/>
</dbReference>
<dbReference type="OrthoDB" id="3565018at2759"/>
<accession>S8BHW5</accession>